<name>A0ACC6V0I4_9CREN</name>
<evidence type="ECO:0000313" key="2">
    <source>
        <dbReference type="Proteomes" id="UP000033636"/>
    </source>
</evidence>
<evidence type="ECO:0000313" key="1">
    <source>
        <dbReference type="EMBL" id="MFB6490568.1"/>
    </source>
</evidence>
<dbReference type="EC" id="1.2.1.38" evidence="1"/>
<sequence>MRACIIGASGFTGGELLRILLQHSGVEIVCATSRKFKGEYVYRIHPNLRGFTSLKFVEPSIDAALKADAVFLALPHGESVKWAPQLYEHGLMVVDLSADFRLKDPNAYVEWYKWPQPHPYPDLLKKAVYGLPELHRDELPGARLIASPGCTATASIMALAPLAKHGLLSHIPPVIDVKMGSSGAGAEGSVLDMHSHRTYVIRPYEPVHHRHAAEVEQELSRLAGREIKVAYTPHAVDVVRGILSTAHVLAEKDVGEPELWKAYRSTYEGSKFVRIVKDRLGLARYPNVKYVLGTNLVDVGFEVDQRLRRIVAFAAIDNLVRGAAGQAVQAFNIAAGFPEDEGLRTIPAHPL</sequence>
<organism evidence="1 2">
    <name type="scientific">Thermoproteus sp. AZ2</name>
    <dbReference type="NCBI Taxonomy" id="1609232"/>
    <lineage>
        <taxon>Archaea</taxon>
        <taxon>Thermoproteota</taxon>
        <taxon>Thermoprotei</taxon>
        <taxon>Thermoproteales</taxon>
        <taxon>Thermoproteaceae</taxon>
        <taxon>Thermoproteus</taxon>
    </lineage>
</organism>
<accession>A0ACC6V0I4</accession>
<protein>
    <submittedName>
        <fullName evidence="1">N-acetyl-gamma-glutamyl-phosphate reductase</fullName>
        <ecNumber evidence="1">1.2.1.38</ecNumber>
    </submittedName>
</protein>
<comment type="caution">
    <text evidence="1">The sequence shown here is derived from an EMBL/GenBank/DDBJ whole genome shotgun (WGS) entry which is preliminary data.</text>
</comment>
<gene>
    <name evidence="1" type="primary">argC</name>
    <name evidence="1" type="ORF">TU35_004875</name>
</gene>
<proteinExistence type="predicted"/>
<keyword evidence="1" id="KW-0560">Oxidoreductase</keyword>
<reference evidence="1" key="1">
    <citation type="submission" date="2024-07" db="EMBL/GenBank/DDBJ databases">
        <title>Metagenome and Metagenome-Assembled Genomes of Archaea from a hot spring from the geothermal field of Los Azufres, Mexico.</title>
        <authorList>
            <person name="Marin-Paredes R."/>
            <person name="Martinez-Romero E."/>
            <person name="Servin-Garciduenas L.E."/>
        </authorList>
    </citation>
    <scope>NUCLEOTIDE SEQUENCE</scope>
</reference>
<dbReference type="EMBL" id="JZWT02000010">
    <property type="protein sequence ID" value="MFB6490568.1"/>
    <property type="molecule type" value="Genomic_DNA"/>
</dbReference>
<dbReference type="Proteomes" id="UP000033636">
    <property type="component" value="Unassembled WGS sequence"/>
</dbReference>